<proteinExistence type="inferred from homology"/>
<feature type="compositionally biased region" description="Basic and acidic residues" evidence="5">
    <location>
        <begin position="31"/>
        <end position="55"/>
    </location>
</feature>
<dbReference type="SUPFAM" id="SSF57829">
    <property type="entry name" value="Zn-binding ribosomal proteins"/>
    <property type="match status" value="1"/>
</dbReference>
<feature type="region of interest" description="Disordered" evidence="5">
    <location>
        <begin position="1"/>
        <end position="55"/>
    </location>
</feature>
<evidence type="ECO:0000256" key="4">
    <source>
        <dbReference type="ARBA" id="ARBA00035176"/>
    </source>
</evidence>
<keyword evidence="2 6" id="KW-0689">Ribosomal protein</keyword>
<dbReference type="Proteomes" id="UP001501570">
    <property type="component" value="Unassembled WGS sequence"/>
</dbReference>
<evidence type="ECO:0000313" key="6">
    <source>
        <dbReference type="EMBL" id="GAA5189721.1"/>
    </source>
</evidence>
<dbReference type="InterPro" id="IPR001705">
    <property type="entry name" value="Ribosomal_bL33"/>
</dbReference>
<evidence type="ECO:0000256" key="5">
    <source>
        <dbReference type="SAM" id="MobiDB-lite"/>
    </source>
</evidence>
<evidence type="ECO:0000313" key="7">
    <source>
        <dbReference type="Proteomes" id="UP001501570"/>
    </source>
</evidence>
<keyword evidence="3" id="KW-0687">Ribonucleoprotein</keyword>
<organism evidence="6 7">
    <name type="scientific">Rugosimonospora acidiphila</name>
    <dbReference type="NCBI Taxonomy" id="556531"/>
    <lineage>
        <taxon>Bacteria</taxon>
        <taxon>Bacillati</taxon>
        <taxon>Actinomycetota</taxon>
        <taxon>Actinomycetes</taxon>
        <taxon>Micromonosporales</taxon>
        <taxon>Micromonosporaceae</taxon>
        <taxon>Rugosimonospora</taxon>
    </lineage>
</organism>
<sequence>MARRTAIRPMVTPRGTAGAGHPYVIRKHRRNDPDRLVPRDYDPSERRHVELREQR</sequence>
<dbReference type="NCBIfam" id="TIGR01023">
    <property type="entry name" value="rpmG_bact"/>
    <property type="match status" value="1"/>
</dbReference>
<reference evidence="7" key="1">
    <citation type="journal article" date="2019" name="Int. J. Syst. Evol. Microbiol.">
        <title>The Global Catalogue of Microorganisms (GCM) 10K type strain sequencing project: providing services to taxonomists for standard genome sequencing and annotation.</title>
        <authorList>
            <consortium name="The Broad Institute Genomics Platform"/>
            <consortium name="The Broad Institute Genome Sequencing Center for Infectious Disease"/>
            <person name="Wu L."/>
            <person name="Ma J."/>
        </authorList>
    </citation>
    <scope>NUCLEOTIDE SEQUENCE [LARGE SCALE GENOMIC DNA]</scope>
    <source>
        <strain evidence="7">JCM 18304</strain>
    </source>
</reference>
<name>A0ABP9S009_9ACTN</name>
<dbReference type="Pfam" id="PF00471">
    <property type="entry name" value="Ribosomal_L33"/>
    <property type="match status" value="1"/>
</dbReference>
<dbReference type="GO" id="GO:0005840">
    <property type="term" value="C:ribosome"/>
    <property type="evidence" value="ECO:0007669"/>
    <property type="project" value="UniProtKB-KW"/>
</dbReference>
<dbReference type="Gene3D" id="2.20.28.120">
    <property type="entry name" value="Ribosomal protein L33"/>
    <property type="match status" value="1"/>
</dbReference>
<dbReference type="RefSeq" id="WP_345632168.1">
    <property type="nucleotide sequence ID" value="NZ_BAABJQ010000013.1"/>
</dbReference>
<keyword evidence="7" id="KW-1185">Reference proteome</keyword>
<accession>A0ABP9S009</accession>
<comment type="similarity">
    <text evidence="1">Belongs to the bacterial ribosomal protein bL33 family.</text>
</comment>
<protein>
    <recommendedName>
        <fullName evidence="4">Large ribosomal subunit protein bL33</fullName>
    </recommendedName>
</protein>
<evidence type="ECO:0000256" key="1">
    <source>
        <dbReference type="ARBA" id="ARBA00007596"/>
    </source>
</evidence>
<dbReference type="InterPro" id="IPR038584">
    <property type="entry name" value="Ribosomal_bL33_sf"/>
</dbReference>
<evidence type="ECO:0000256" key="2">
    <source>
        <dbReference type="ARBA" id="ARBA00022980"/>
    </source>
</evidence>
<dbReference type="EMBL" id="BAABJQ010000013">
    <property type="protein sequence ID" value="GAA5189721.1"/>
    <property type="molecule type" value="Genomic_DNA"/>
</dbReference>
<evidence type="ECO:0000256" key="3">
    <source>
        <dbReference type="ARBA" id="ARBA00023274"/>
    </source>
</evidence>
<gene>
    <name evidence="6" type="primary">rpmG_3</name>
    <name evidence="6" type="ORF">GCM10023322_43040</name>
</gene>
<dbReference type="InterPro" id="IPR011332">
    <property type="entry name" value="Ribosomal_zn-bd"/>
</dbReference>
<comment type="caution">
    <text evidence="6">The sequence shown here is derived from an EMBL/GenBank/DDBJ whole genome shotgun (WGS) entry which is preliminary data.</text>
</comment>